<dbReference type="Proteomes" id="UP000011777">
    <property type="component" value="Unassembled WGS sequence"/>
</dbReference>
<organism evidence="4 5">
    <name type="scientific">Candida maltosa (strain Xu316)</name>
    <name type="common">Yeast</name>
    <dbReference type="NCBI Taxonomy" id="1245528"/>
    <lineage>
        <taxon>Eukaryota</taxon>
        <taxon>Fungi</taxon>
        <taxon>Dikarya</taxon>
        <taxon>Ascomycota</taxon>
        <taxon>Saccharomycotina</taxon>
        <taxon>Pichiomycetes</taxon>
        <taxon>Debaryomycetaceae</taxon>
        <taxon>Candida/Lodderomyces clade</taxon>
        <taxon>Candida</taxon>
    </lineage>
</organism>
<evidence type="ECO:0000313" key="5">
    <source>
        <dbReference type="Proteomes" id="UP000011777"/>
    </source>
</evidence>
<dbReference type="InterPro" id="IPR002885">
    <property type="entry name" value="PPR_rpt"/>
</dbReference>
<dbReference type="Pfam" id="PF13041">
    <property type="entry name" value="PPR_2"/>
    <property type="match status" value="1"/>
</dbReference>
<reference evidence="4 5" key="1">
    <citation type="submission" date="2013-02" db="EMBL/GenBank/DDBJ databases">
        <title>Genome sequence of Candida maltosa Xu316, a potential industrial strain for xylitol and ethanol production.</title>
        <authorList>
            <person name="Yu J."/>
            <person name="Wang Q."/>
            <person name="Geng X."/>
            <person name="Bao W."/>
            <person name="He P."/>
            <person name="Cai J."/>
        </authorList>
    </citation>
    <scope>NUCLEOTIDE SEQUENCE [LARGE SCALE GENOMIC DNA]</scope>
    <source>
        <strain evidence="5">Xu316</strain>
    </source>
</reference>
<comment type="caution">
    <text evidence="4">The sequence shown here is derived from an EMBL/GenBank/DDBJ whole genome shotgun (WGS) entry which is preliminary data.</text>
</comment>
<evidence type="ECO:0000256" key="2">
    <source>
        <dbReference type="ARBA" id="ARBA00044527"/>
    </source>
</evidence>
<proteinExistence type="predicted"/>
<dbReference type="EMBL" id="AOGT01000704">
    <property type="protein sequence ID" value="EMG49345.1"/>
    <property type="molecule type" value="Genomic_DNA"/>
</dbReference>
<dbReference type="InterPro" id="IPR011990">
    <property type="entry name" value="TPR-like_helical_dom_sf"/>
</dbReference>
<accession>M3K230</accession>
<dbReference type="OMA" id="THLIMEL"/>
<dbReference type="HOGENOM" id="CLU_015498_0_0_1"/>
<dbReference type="AlphaFoldDB" id="M3K230"/>
<feature type="region of interest" description="Disordered" evidence="3">
    <location>
        <begin position="969"/>
        <end position="988"/>
    </location>
</feature>
<name>M3K230_CANMX</name>
<keyword evidence="5" id="KW-1185">Reference proteome</keyword>
<comment type="subcellular location">
    <subcellularLocation>
        <location evidence="1">Mitochondrion</location>
    </subcellularLocation>
</comment>
<gene>
    <name evidence="4" type="ORF">G210_5896</name>
</gene>
<evidence type="ECO:0000256" key="3">
    <source>
        <dbReference type="SAM" id="MobiDB-lite"/>
    </source>
</evidence>
<dbReference type="GO" id="GO:0005739">
    <property type="term" value="C:mitochondrion"/>
    <property type="evidence" value="ECO:0007669"/>
    <property type="project" value="UniProtKB-SubCell"/>
</dbReference>
<dbReference type="eggNOG" id="ENOG502QSY4">
    <property type="taxonomic scope" value="Eukaryota"/>
</dbReference>
<evidence type="ECO:0000313" key="4">
    <source>
        <dbReference type="EMBL" id="EMG49345.1"/>
    </source>
</evidence>
<evidence type="ECO:0000256" key="1">
    <source>
        <dbReference type="ARBA" id="ARBA00004173"/>
    </source>
</evidence>
<dbReference type="Gene3D" id="1.25.40.10">
    <property type="entry name" value="Tetratricopeptide repeat domain"/>
    <property type="match status" value="1"/>
</dbReference>
<protein>
    <recommendedName>
        <fullName evidence="2">Mitochondrial 15S rRNA processing factor CCM1</fullName>
    </recommendedName>
</protein>
<dbReference type="OrthoDB" id="185373at2759"/>
<sequence>MADLVIVRLFRMYAFLNCKINRRISNCPISGIFEFMMARRLDRMGENVSGLDSCWFMICRISRPLYRMRLRLKRSIVVCWMFDSVTWVILEWMVSFVDFHWARWDGSSVIKSTKDAKPSPSSFTRKPIKDKLKDIVEGDTYNKYIKYKKAANTEFTKKSATAYHLSAALRVLRTKYDAIAFRNEENEAIDLQKLKSSDLKYSSPLSKIIFSNLMQVKKLSGRQIDRNLALALLGTDGKQLKDPYYITENVEELLKVDNDTERAMYLCRIGDKECSIVGMNVIMSWMLKRGKVQEGLKLFNQRKSSGIPTNTQTYVLLFDGIAKALPWGECTPELVSRVLSIFRQWREDLAQEEKSVPIEGFNSCLSILLKDFTNSQAKAWDFFDELMEDRDNKLKEIIPDEQTFTTLLLGVQKLTESRRISVKKTRTTKEAVRTVELLDIEAAQIKTFSYIWEKVKGLAMPPTPSDDTEIDTQNISHWNKTKVEIDMPLVSLFASAFCNRASGTGEEFGRGSHYLGNQQALKILKSTSHDVDSILSFVQEVSPDKDIITPTEKVRTDTDQRIKEAFKTFNIEAPPLQLLSVNRIGELRPQTLLLDGDIINDFNPNVHRPNGRTGFTKTPVPLIDFLRPVTGKPKVNYSINKFLLNQVFDSFISLGRLNEFVIAFWYAVIRWGGLRVDLSIFQNKNNNVLETGVLGTKEITPSTIDRQYVSSIIDEMSVKLFIFKIQERGRDSGMTQTKLITELMRLLVSKDFNPNGIHINVEIMYQLWDLMKADLQYYKRYNHKMTIAANNRTGRERDAKAPREGLLHYDQLEQYTVNFAAFTDSVYQWIRQVQKKKDMPSSFYENLGEILNGIYQVQWWNLKENQKIYIHKLIVKASVRFYRPKIALEKTEYQSNPYVLENSLKYLRARLGEKDGLTYANIRLVGALKKLERMETGDREYTRKDWDAIGNEIYDIIDVTDKEIVKKPEDREKTTKKEGDNVVETSKV</sequence>